<reference evidence="1" key="1">
    <citation type="submission" date="2018-12" db="EMBL/GenBank/DDBJ databases">
        <authorList>
            <person name="Will S."/>
            <person name="Neumann-Schaal M."/>
            <person name="Henke P."/>
        </authorList>
    </citation>
    <scope>NUCLEOTIDE SEQUENCE</scope>
    <source>
        <strain evidence="1">PCC 7102</strain>
    </source>
</reference>
<dbReference type="Proteomes" id="UP000271624">
    <property type="component" value="Unassembled WGS sequence"/>
</dbReference>
<keyword evidence="2" id="KW-1185">Reference proteome</keyword>
<gene>
    <name evidence="1" type="ORF">DSM106972_053330</name>
</gene>
<dbReference type="EMBL" id="RSCL01000014">
    <property type="protein sequence ID" value="RUT03025.1"/>
    <property type="molecule type" value="Genomic_DNA"/>
</dbReference>
<accession>A0A3S1CHV5</accession>
<dbReference type="AlphaFoldDB" id="A0A3S1CHV5"/>
<name>A0A3S1CHV5_9CYAN</name>
<evidence type="ECO:0000313" key="2">
    <source>
        <dbReference type="Proteomes" id="UP000271624"/>
    </source>
</evidence>
<organism evidence="1 2">
    <name type="scientific">Dulcicalothrix desertica PCC 7102</name>
    <dbReference type="NCBI Taxonomy" id="232991"/>
    <lineage>
        <taxon>Bacteria</taxon>
        <taxon>Bacillati</taxon>
        <taxon>Cyanobacteriota</taxon>
        <taxon>Cyanophyceae</taxon>
        <taxon>Nostocales</taxon>
        <taxon>Calotrichaceae</taxon>
        <taxon>Dulcicalothrix</taxon>
    </lineage>
</organism>
<dbReference type="RefSeq" id="WP_233787019.1">
    <property type="nucleotide sequence ID" value="NZ_RSCL01000014.1"/>
</dbReference>
<sequence>MLLSKFAWRLGFNLTYAGILASQFFPVTQTMAQSSMLQFSGATGICPIQNSFPKRSFETSKYKLYICLGDTKNPLGYYVRVTKSDDIKITLPIVRKNGETYIAKLGEISHIVSPYEFMVNKLGRILNRERVTSAISGDGQLLVSACPQGENVLIEAVTKSFIVYICGNDKSGSYVGVARIGNEKITIPLQNLKPDGAFEKQNYLAVKGNTRFLLTRESLEIMVGDATIVKEKVIRWQ</sequence>
<evidence type="ECO:0000313" key="1">
    <source>
        <dbReference type="EMBL" id="RUT03025.1"/>
    </source>
</evidence>
<reference evidence="1" key="2">
    <citation type="journal article" date="2019" name="Genome Biol. Evol.">
        <title>Day and night: Metabolic profiles and evolutionary relationships of six axenic non-marine cyanobacteria.</title>
        <authorList>
            <person name="Will S.E."/>
            <person name="Henke P."/>
            <person name="Boedeker C."/>
            <person name="Huang S."/>
            <person name="Brinkmann H."/>
            <person name="Rohde M."/>
            <person name="Jarek M."/>
            <person name="Friedl T."/>
            <person name="Seufert S."/>
            <person name="Schumacher M."/>
            <person name="Overmann J."/>
            <person name="Neumann-Schaal M."/>
            <person name="Petersen J."/>
        </authorList>
    </citation>
    <scope>NUCLEOTIDE SEQUENCE [LARGE SCALE GENOMIC DNA]</scope>
    <source>
        <strain evidence="1">PCC 7102</strain>
    </source>
</reference>
<protein>
    <submittedName>
        <fullName evidence="1">Uncharacterized protein</fullName>
    </submittedName>
</protein>
<comment type="caution">
    <text evidence="1">The sequence shown here is derived from an EMBL/GenBank/DDBJ whole genome shotgun (WGS) entry which is preliminary data.</text>
</comment>
<proteinExistence type="predicted"/>